<feature type="domain" description="Activator of Hsp90 ATPase homologue 1/2-like C-terminal" evidence="2">
    <location>
        <begin position="13"/>
        <end position="132"/>
    </location>
</feature>
<dbReference type="InterPro" id="IPR023393">
    <property type="entry name" value="START-like_dom_sf"/>
</dbReference>
<evidence type="ECO:0000259" key="2">
    <source>
        <dbReference type="Pfam" id="PF08327"/>
    </source>
</evidence>
<dbReference type="InterPro" id="IPR013538">
    <property type="entry name" value="ASHA1/2-like_C"/>
</dbReference>
<keyword evidence="4" id="KW-1185">Reference proteome</keyword>
<organism evidence="3 4">
    <name type="scientific">Sphaerisporangium krabiense</name>
    <dbReference type="NCBI Taxonomy" id="763782"/>
    <lineage>
        <taxon>Bacteria</taxon>
        <taxon>Bacillati</taxon>
        <taxon>Actinomycetota</taxon>
        <taxon>Actinomycetes</taxon>
        <taxon>Streptosporangiales</taxon>
        <taxon>Streptosporangiaceae</taxon>
        <taxon>Sphaerisporangium</taxon>
    </lineage>
</organism>
<dbReference type="AlphaFoldDB" id="A0A7W8ZC53"/>
<dbReference type="EMBL" id="JACHBR010000002">
    <property type="protein sequence ID" value="MBB5631277.1"/>
    <property type="molecule type" value="Genomic_DNA"/>
</dbReference>
<evidence type="ECO:0000256" key="1">
    <source>
        <dbReference type="ARBA" id="ARBA00006817"/>
    </source>
</evidence>
<gene>
    <name evidence="3" type="ORF">BJ981_007041</name>
</gene>
<dbReference type="RefSeq" id="WP_184617608.1">
    <property type="nucleotide sequence ID" value="NZ_BOOS01000009.1"/>
</dbReference>
<proteinExistence type="inferred from homology"/>
<comment type="caution">
    <text evidence="3">The sequence shown here is derived from an EMBL/GenBank/DDBJ whole genome shotgun (WGS) entry which is preliminary data.</text>
</comment>
<dbReference type="CDD" id="cd07814">
    <property type="entry name" value="SRPBCC_CalC_Aha1-like"/>
    <property type="match status" value="1"/>
</dbReference>
<dbReference type="SUPFAM" id="SSF55961">
    <property type="entry name" value="Bet v1-like"/>
    <property type="match status" value="1"/>
</dbReference>
<comment type="similarity">
    <text evidence="1">Belongs to the AHA1 family.</text>
</comment>
<protein>
    <submittedName>
        <fullName evidence="3">Uncharacterized protein YndB with AHSA1/START domain</fullName>
    </submittedName>
</protein>
<reference evidence="3 4" key="1">
    <citation type="submission" date="2020-08" db="EMBL/GenBank/DDBJ databases">
        <title>Sequencing the genomes of 1000 actinobacteria strains.</title>
        <authorList>
            <person name="Klenk H.-P."/>
        </authorList>
    </citation>
    <scope>NUCLEOTIDE SEQUENCE [LARGE SCALE GENOMIC DNA]</scope>
    <source>
        <strain evidence="3 4">DSM 45790</strain>
    </source>
</reference>
<evidence type="ECO:0000313" key="4">
    <source>
        <dbReference type="Proteomes" id="UP000588112"/>
    </source>
</evidence>
<sequence>MHEFEVREEIALDATPEEVWEAIATGPGVDSWFMGRNHIEPGEGGALTHEVMGQTSTATVTGWDPGRRFAYESDKNPDGTFMAFEYLIEGREGGSTVLRMVHNGFLGDDWEAQYEALKKGDGHYLKKLAAYLRHFPGRTSRFGFLVPGPRVPDHARLWDGFRSALGVTGELTPGTPVRIAVDGVAPADGVVVSTDYPTIPSVCTGDSLYTFMCGYRDTVVVEQHCFADGVDGDAAREAWAAWAARTYA</sequence>
<dbReference type="Gene3D" id="3.30.530.20">
    <property type="match status" value="1"/>
</dbReference>
<dbReference type="Pfam" id="PF08327">
    <property type="entry name" value="AHSA1"/>
    <property type="match status" value="1"/>
</dbReference>
<name>A0A7W8ZC53_9ACTN</name>
<dbReference type="Proteomes" id="UP000588112">
    <property type="component" value="Unassembled WGS sequence"/>
</dbReference>
<accession>A0A7W8ZC53</accession>
<evidence type="ECO:0000313" key="3">
    <source>
        <dbReference type="EMBL" id="MBB5631277.1"/>
    </source>
</evidence>